<comment type="caution">
    <text evidence="3">The sequence shown here is derived from an EMBL/GenBank/DDBJ whole genome shotgun (WGS) entry which is preliminary data.</text>
</comment>
<dbReference type="Proteomes" id="UP000708208">
    <property type="component" value="Unassembled WGS sequence"/>
</dbReference>
<accession>A0A8J2J6V0</accession>
<feature type="region of interest" description="Disordered" evidence="1">
    <location>
        <begin position="392"/>
        <end position="413"/>
    </location>
</feature>
<proteinExistence type="predicted"/>
<dbReference type="OrthoDB" id="411145at2759"/>
<sequence length="467" mass="53435">MLQGHLSLVYLPPQLMVLSIKIDYHILFSLKVPVEASSMEQKLDKDFLESLLGQKISSMKFAQGSKKGDNVAGALTTISVETVSGENLTLIIKFIPPEDPVVRSYIVNFSLMEIEGEFYGSIIEDIQKFSASHNVPPELPFAKCYGHSDLFVALEDLRPRGYRMADKYVGLNASETSCVLKSLGSFHALTYMLLQEEGDKFFQKNALRQLMLEFPWKSKEVGDGYLKTSEMLRDLIEVMAEQNQDYANKLEKLLPDFHPLFLGIWENTDEKYFPVLCHGDFWMNNFLFKYDSEGEPTDVKFIDMQQVHRGNIFEDLSYFFMTSTTPKFREEHLKPSLKAYYDSFVETLNKFRCCPAPKGFSFEFIHETYFTTLKNMAVFVGGAIAFQLGAIPPGQDETSKEKPKEEKEGKGNEDIILRRYKPEELLPPEASYDDIGLFCQMSVRGDPRALQRFVDIIEEFDNLGVFS</sequence>
<organism evidence="3 4">
    <name type="scientific">Allacma fusca</name>
    <dbReference type="NCBI Taxonomy" id="39272"/>
    <lineage>
        <taxon>Eukaryota</taxon>
        <taxon>Metazoa</taxon>
        <taxon>Ecdysozoa</taxon>
        <taxon>Arthropoda</taxon>
        <taxon>Hexapoda</taxon>
        <taxon>Collembola</taxon>
        <taxon>Symphypleona</taxon>
        <taxon>Sminthuridae</taxon>
        <taxon>Allacma</taxon>
    </lineage>
</organism>
<keyword evidence="4" id="KW-1185">Reference proteome</keyword>
<dbReference type="SMART" id="SM00587">
    <property type="entry name" value="CHK"/>
    <property type="match status" value="1"/>
</dbReference>
<evidence type="ECO:0000256" key="1">
    <source>
        <dbReference type="SAM" id="MobiDB-lite"/>
    </source>
</evidence>
<dbReference type="EMBL" id="CAJVCH010020206">
    <property type="protein sequence ID" value="CAG7688665.1"/>
    <property type="molecule type" value="Genomic_DNA"/>
</dbReference>
<dbReference type="PANTHER" id="PTHR11012">
    <property type="entry name" value="PROTEIN KINASE-LIKE DOMAIN-CONTAINING"/>
    <property type="match status" value="1"/>
</dbReference>
<dbReference type="PANTHER" id="PTHR11012:SF30">
    <property type="entry name" value="PROTEIN KINASE-LIKE DOMAIN-CONTAINING"/>
    <property type="match status" value="1"/>
</dbReference>
<dbReference type="Pfam" id="PF02958">
    <property type="entry name" value="EcKL"/>
    <property type="match status" value="1"/>
</dbReference>
<evidence type="ECO:0000313" key="3">
    <source>
        <dbReference type="EMBL" id="CAG7688665.1"/>
    </source>
</evidence>
<gene>
    <name evidence="3" type="ORF">AFUS01_LOCUS3363</name>
</gene>
<dbReference type="AlphaFoldDB" id="A0A8J2J6V0"/>
<name>A0A8J2J6V0_9HEXA</name>
<protein>
    <recommendedName>
        <fullName evidence="2">CHK kinase-like domain-containing protein</fullName>
    </recommendedName>
</protein>
<feature type="compositionally biased region" description="Basic and acidic residues" evidence="1">
    <location>
        <begin position="397"/>
        <end position="413"/>
    </location>
</feature>
<feature type="domain" description="CHK kinase-like" evidence="2">
    <location>
        <begin position="152"/>
        <end position="350"/>
    </location>
</feature>
<evidence type="ECO:0000313" key="4">
    <source>
        <dbReference type="Proteomes" id="UP000708208"/>
    </source>
</evidence>
<evidence type="ECO:0000259" key="2">
    <source>
        <dbReference type="SMART" id="SM00587"/>
    </source>
</evidence>
<reference evidence="3" key="1">
    <citation type="submission" date="2021-06" db="EMBL/GenBank/DDBJ databases">
        <authorList>
            <person name="Hodson N. C."/>
            <person name="Mongue J. A."/>
            <person name="Jaron S. K."/>
        </authorList>
    </citation>
    <scope>NUCLEOTIDE SEQUENCE</scope>
</reference>
<dbReference type="InterPro" id="IPR004119">
    <property type="entry name" value="EcKL"/>
</dbReference>
<dbReference type="InterPro" id="IPR015897">
    <property type="entry name" value="CHK_kinase-like"/>
</dbReference>